<name>A0A327JHQ6_9HYPH</name>
<comment type="caution">
    <text evidence="2">The sequence shown here is derived from an EMBL/GenBank/DDBJ whole genome shotgun (WGS) entry which is preliminary data.</text>
</comment>
<dbReference type="Proteomes" id="UP000249299">
    <property type="component" value="Unassembled WGS sequence"/>
</dbReference>
<protein>
    <recommendedName>
        <fullName evidence="4">PepSY domain-containing protein</fullName>
    </recommendedName>
</protein>
<dbReference type="EMBL" id="NPEV01000065">
    <property type="protein sequence ID" value="RAI24854.1"/>
    <property type="molecule type" value="Genomic_DNA"/>
</dbReference>
<evidence type="ECO:0000256" key="1">
    <source>
        <dbReference type="SAM" id="SignalP"/>
    </source>
</evidence>
<accession>A0A327JHQ6</accession>
<reference evidence="2 3" key="1">
    <citation type="submission" date="2017-07" db="EMBL/GenBank/DDBJ databases">
        <title>Draft Genome Sequences of Select Purple Nonsulfur Bacteria.</title>
        <authorList>
            <person name="Lasarre B."/>
            <person name="Mckinlay J.B."/>
        </authorList>
    </citation>
    <scope>NUCLEOTIDE SEQUENCE [LARGE SCALE GENOMIC DNA]</scope>
    <source>
        <strain evidence="2 3">DSM 11290</strain>
    </source>
</reference>
<evidence type="ECO:0000313" key="2">
    <source>
        <dbReference type="EMBL" id="RAI24854.1"/>
    </source>
</evidence>
<feature type="signal peptide" evidence="1">
    <location>
        <begin position="1"/>
        <end position="17"/>
    </location>
</feature>
<evidence type="ECO:0000313" key="3">
    <source>
        <dbReference type="Proteomes" id="UP000249299"/>
    </source>
</evidence>
<evidence type="ECO:0008006" key="4">
    <source>
        <dbReference type="Google" id="ProtNLM"/>
    </source>
</evidence>
<sequence>MVSMLLAVMLAALPAAADAKCLTNKEARQVIARGDAVRLSSVRQKVRGEIVKARLCQSGRRYFYRVTVLSKKGKVRVQRIGASP</sequence>
<proteinExistence type="predicted"/>
<keyword evidence="1" id="KW-0732">Signal</keyword>
<keyword evidence="3" id="KW-1185">Reference proteome</keyword>
<dbReference type="OrthoDB" id="7864982at2"/>
<feature type="chain" id="PRO_5016379364" description="PepSY domain-containing protein" evidence="1">
    <location>
        <begin position="18"/>
        <end position="84"/>
    </location>
</feature>
<dbReference type="AlphaFoldDB" id="A0A327JHQ6"/>
<gene>
    <name evidence="2" type="ORF">CH339_20900</name>
</gene>
<organism evidence="2 3">
    <name type="scientific">Rhodobium orientis</name>
    <dbReference type="NCBI Taxonomy" id="34017"/>
    <lineage>
        <taxon>Bacteria</taxon>
        <taxon>Pseudomonadati</taxon>
        <taxon>Pseudomonadota</taxon>
        <taxon>Alphaproteobacteria</taxon>
        <taxon>Hyphomicrobiales</taxon>
        <taxon>Rhodobiaceae</taxon>
        <taxon>Rhodobium</taxon>
    </lineage>
</organism>